<evidence type="ECO:0000313" key="2">
    <source>
        <dbReference type="Proteomes" id="UP001054945"/>
    </source>
</evidence>
<organism evidence="1 2">
    <name type="scientific">Caerostris extrusa</name>
    <name type="common">Bark spider</name>
    <name type="synonym">Caerostris bankana</name>
    <dbReference type="NCBI Taxonomy" id="172846"/>
    <lineage>
        <taxon>Eukaryota</taxon>
        <taxon>Metazoa</taxon>
        <taxon>Ecdysozoa</taxon>
        <taxon>Arthropoda</taxon>
        <taxon>Chelicerata</taxon>
        <taxon>Arachnida</taxon>
        <taxon>Araneae</taxon>
        <taxon>Araneomorphae</taxon>
        <taxon>Entelegynae</taxon>
        <taxon>Araneoidea</taxon>
        <taxon>Araneidae</taxon>
        <taxon>Caerostris</taxon>
    </lineage>
</organism>
<dbReference type="AlphaFoldDB" id="A0AAV4TDT0"/>
<proteinExistence type="predicted"/>
<sequence>MKLENLLRKRSRHPFSLRSVRHESMNNDLVSELGQFLSRWPINLEKERSQISQDFPFVLRLNGRFSGIWSCRWDKGTSPNLQPLSISSVADLEFL</sequence>
<protein>
    <submittedName>
        <fullName evidence="1">Uncharacterized protein</fullName>
    </submittedName>
</protein>
<dbReference type="EMBL" id="BPLR01010922">
    <property type="protein sequence ID" value="GIY43052.1"/>
    <property type="molecule type" value="Genomic_DNA"/>
</dbReference>
<reference evidence="1 2" key="1">
    <citation type="submission" date="2021-06" db="EMBL/GenBank/DDBJ databases">
        <title>Caerostris extrusa draft genome.</title>
        <authorList>
            <person name="Kono N."/>
            <person name="Arakawa K."/>
        </authorList>
    </citation>
    <scope>NUCLEOTIDE SEQUENCE [LARGE SCALE GENOMIC DNA]</scope>
</reference>
<evidence type="ECO:0000313" key="1">
    <source>
        <dbReference type="EMBL" id="GIY43052.1"/>
    </source>
</evidence>
<dbReference type="Proteomes" id="UP001054945">
    <property type="component" value="Unassembled WGS sequence"/>
</dbReference>
<keyword evidence="2" id="KW-1185">Reference proteome</keyword>
<gene>
    <name evidence="1" type="ORF">CEXT_394491</name>
</gene>
<name>A0AAV4TDT0_CAEEX</name>
<comment type="caution">
    <text evidence="1">The sequence shown here is derived from an EMBL/GenBank/DDBJ whole genome shotgun (WGS) entry which is preliminary data.</text>
</comment>
<accession>A0AAV4TDT0</accession>